<reference evidence="1 2" key="1">
    <citation type="submission" date="2015-12" db="EMBL/GenBank/DDBJ databases">
        <title>Genome sequence of Aneurinibacillus soli.</title>
        <authorList>
            <person name="Lee J.S."/>
            <person name="Lee K.C."/>
            <person name="Kim K.K."/>
            <person name="Lee B.W."/>
        </authorList>
    </citation>
    <scope>NUCLEOTIDE SEQUENCE [LARGE SCALE GENOMIC DNA]</scope>
    <source>
        <strain evidence="1 2">CB4</strain>
    </source>
</reference>
<dbReference type="OrthoDB" id="29496at2"/>
<dbReference type="InterPro" id="IPR006783">
    <property type="entry name" value="Transposase_ISC1217"/>
</dbReference>
<proteinExistence type="predicted"/>
<dbReference type="Pfam" id="PF04693">
    <property type="entry name" value="DDE_Tnp_2"/>
    <property type="match status" value="1"/>
</dbReference>
<sequence>MVFVRHRSKKKEWLAILCTDLFLTEEEIIETYGIRWDIEVFFKCTKSLLRLQKEFHGRSYDLLVSHTTIVFSRYIVLAWQNRQSTDRRTLGGLFLALCEKVQ</sequence>
<dbReference type="Proteomes" id="UP000217696">
    <property type="component" value="Chromosome"/>
</dbReference>
<dbReference type="AlphaFoldDB" id="A0A0U5B0W6"/>
<protein>
    <submittedName>
        <fullName evidence="1">Uncharacterized protein</fullName>
    </submittedName>
</protein>
<evidence type="ECO:0000313" key="2">
    <source>
        <dbReference type="Proteomes" id="UP000217696"/>
    </source>
</evidence>
<gene>
    <name evidence="1" type="ORF">CB4_03870</name>
</gene>
<dbReference type="KEGG" id="asoc:CB4_03870"/>
<keyword evidence="2" id="KW-1185">Reference proteome</keyword>
<evidence type="ECO:0000313" key="1">
    <source>
        <dbReference type="EMBL" id="BAU29633.1"/>
    </source>
</evidence>
<accession>A0A0U5B0W6</accession>
<name>A0A0U5B0W6_9BACL</name>
<organism evidence="1 2">
    <name type="scientific">Aneurinibacillus soli</name>
    <dbReference type="NCBI Taxonomy" id="1500254"/>
    <lineage>
        <taxon>Bacteria</taxon>
        <taxon>Bacillati</taxon>
        <taxon>Bacillota</taxon>
        <taxon>Bacilli</taxon>
        <taxon>Bacillales</taxon>
        <taxon>Paenibacillaceae</taxon>
        <taxon>Aneurinibacillus group</taxon>
        <taxon>Aneurinibacillus</taxon>
    </lineage>
</organism>
<dbReference type="EMBL" id="AP017312">
    <property type="protein sequence ID" value="BAU29633.1"/>
    <property type="molecule type" value="Genomic_DNA"/>
</dbReference>
<dbReference type="SUPFAM" id="SSF53098">
    <property type="entry name" value="Ribonuclease H-like"/>
    <property type="match status" value="1"/>
</dbReference>
<dbReference type="InterPro" id="IPR012337">
    <property type="entry name" value="RNaseH-like_sf"/>
</dbReference>